<reference evidence="4 5" key="1">
    <citation type="submission" date="2024-03" db="EMBL/GenBank/DDBJ databases">
        <authorList>
            <person name="Martinez-Hernandez J."/>
        </authorList>
    </citation>
    <scope>NUCLEOTIDE SEQUENCE [LARGE SCALE GENOMIC DNA]</scope>
</reference>
<dbReference type="GO" id="GO:0005576">
    <property type="term" value="C:extracellular region"/>
    <property type="evidence" value="ECO:0007669"/>
    <property type="project" value="UniProtKB-SubCell"/>
</dbReference>
<organism evidence="4 5">
    <name type="scientific">Lupinus luteus</name>
    <name type="common">European yellow lupine</name>
    <dbReference type="NCBI Taxonomy" id="3873"/>
    <lineage>
        <taxon>Eukaryota</taxon>
        <taxon>Viridiplantae</taxon>
        <taxon>Streptophyta</taxon>
        <taxon>Embryophyta</taxon>
        <taxon>Tracheophyta</taxon>
        <taxon>Spermatophyta</taxon>
        <taxon>Magnoliopsida</taxon>
        <taxon>eudicotyledons</taxon>
        <taxon>Gunneridae</taxon>
        <taxon>Pentapetalae</taxon>
        <taxon>rosids</taxon>
        <taxon>fabids</taxon>
        <taxon>Fabales</taxon>
        <taxon>Fabaceae</taxon>
        <taxon>Papilionoideae</taxon>
        <taxon>50 kb inversion clade</taxon>
        <taxon>genistoids sensu lato</taxon>
        <taxon>core genistoids</taxon>
        <taxon>Genisteae</taxon>
        <taxon>Lupinus</taxon>
    </lineage>
</organism>
<dbReference type="PANTHER" id="PTHR33599:SF20">
    <property type="entry name" value="PROTEIN IDA"/>
    <property type="match status" value="1"/>
</dbReference>
<sequence length="93" mass="10236">MANSHYSKSLVIPCKTFSLVLILVYLLLVGSCTGIRTGVTMRQSESTKLLRRKAQPDFQHHGLAFNFFPKGLPVPPSGPSCRHNAVVDSKPQN</sequence>
<protein>
    <submittedName>
        <fullName evidence="4">Uncharacterized protein</fullName>
    </submittedName>
</protein>
<gene>
    <name evidence="4" type="ORF">LLUT_LOCUS792</name>
</gene>
<evidence type="ECO:0000313" key="4">
    <source>
        <dbReference type="EMBL" id="CAL0299732.1"/>
    </source>
</evidence>
<dbReference type="GO" id="GO:0010227">
    <property type="term" value="P:floral organ abscission"/>
    <property type="evidence" value="ECO:0007669"/>
    <property type="project" value="InterPro"/>
</dbReference>
<proteinExistence type="predicted"/>
<comment type="caution">
    <text evidence="4">The sequence shown here is derived from an EMBL/GenBank/DDBJ whole genome shotgun (WGS) entry which is preliminary data.</text>
</comment>
<keyword evidence="3" id="KW-0732">Signal</keyword>
<keyword evidence="2" id="KW-0964">Secreted</keyword>
<dbReference type="EMBL" id="CAXHTB010000001">
    <property type="protein sequence ID" value="CAL0299732.1"/>
    <property type="molecule type" value="Genomic_DNA"/>
</dbReference>
<dbReference type="AlphaFoldDB" id="A0AAV1VS43"/>
<name>A0AAV1VS43_LUPLU</name>
<evidence type="ECO:0000256" key="3">
    <source>
        <dbReference type="ARBA" id="ARBA00022729"/>
    </source>
</evidence>
<evidence type="ECO:0000256" key="2">
    <source>
        <dbReference type="ARBA" id="ARBA00022525"/>
    </source>
</evidence>
<keyword evidence="5" id="KW-1185">Reference proteome</keyword>
<comment type="subcellular location">
    <subcellularLocation>
        <location evidence="1">Secreted</location>
        <location evidence="1">Extracellular space</location>
    </subcellularLocation>
</comment>
<dbReference type="PANTHER" id="PTHR33599">
    <property type="entry name" value="PROTEIN IDA-LIKE 5"/>
    <property type="match status" value="1"/>
</dbReference>
<accession>A0AAV1VS43</accession>
<dbReference type="Proteomes" id="UP001497480">
    <property type="component" value="Unassembled WGS sequence"/>
</dbReference>
<evidence type="ECO:0000313" key="5">
    <source>
        <dbReference type="Proteomes" id="UP001497480"/>
    </source>
</evidence>
<dbReference type="InterPro" id="IPR039639">
    <property type="entry name" value="IDA-like"/>
</dbReference>
<evidence type="ECO:0000256" key="1">
    <source>
        <dbReference type="ARBA" id="ARBA00004239"/>
    </source>
</evidence>